<dbReference type="Proteomes" id="UP000805193">
    <property type="component" value="Unassembled WGS sequence"/>
</dbReference>
<sequence length="660" mass="73253">NEAFRTDQDTTVDERSPVIATDGTLPVPPPKPPSLWSYAWNVNKAAPPPLRTRGSRLRDNALSLSRINFIKDATWRYVAVHRGALAPRPQVPEDGRGASPQDVIGTEDAVAASAGTTASSPNATTQELLPLCDVLFNIISLASYFCDVVFDVMVAYTLLAVRRQPLWFGISLSCILGSLATSQVLSLRWYLDAVKAASAGRRRRWGVLALHALQAGVLWRYFKLLLPVRLSAVKREVADLCLLRLVHAFGQATPMLLLQLHLAWAQPSADLVAPLDRVSLLLSLFSVCWALASFSKNVRRRQLHRLVLTWLGVVCQLAWRLGTVSARVVALTLYAALYGPWVLAVLVLHWLAMLVWLASPPRRLFGGEVLWRRLAYCALLAYLHTLCYVNLRPEPGRARRAAFYVAMLLENSLLAAVWLALHPGPHWGQSAALLTVWGGFFLGLGFMLLYYRCCHVRRLAPVPRAAPPVSPAGVFNCRLNPAALKRKRKKPSSFVPPAQPFWKRGPGAPPAVDIQQKLQEKRRQQLQDLLAIEEEMKQGKLAPRGPPQGPAPRQPIPRSKKQPWLRSPPQFRYRSLLGGSPEVLLCPHRLDQARGGGPLRAAPPLARTLPRELRWAQRALAFRESNSSDGDVDSADEDASARLRSCRTFLGRPHGPETRL</sequence>
<accession>A0AC60Q763</accession>
<gene>
    <name evidence="1" type="ORF">HPB47_023521</name>
</gene>
<keyword evidence="2" id="KW-1185">Reference proteome</keyword>
<proteinExistence type="predicted"/>
<reference evidence="1 2" key="1">
    <citation type="journal article" date="2020" name="Cell">
        <title>Large-Scale Comparative Analyses of Tick Genomes Elucidate Their Genetic Diversity and Vector Capacities.</title>
        <authorList>
            <consortium name="Tick Genome and Microbiome Consortium (TIGMIC)"/>
            <person name="Jia N."/>
            <person name="Wang J."/>
            <person name="Shi W."/>
            <person name="Du L."/>
            <person name="Sun Y."/>
            <person name="Zhan W."/>
            <person name="Jiang J.F."/>
            <person name="Wang Q."/>
            <person name="Zhang B."/>
            <person name="Ji P."/>
            <person name="Bell-Sakyi L."/>
            <person name="Cui X.M."/>
            <person name="Yuan T.T."/>
            <person name="Jiang B.G."/>
            <person name="Yang W.F."/>
            <person name="Lam T.T."/>
            <person name="Chang Q.C."/>
            <person name="Ding S.J."/>
            <person name="Wang X.J."/>
            <person name="Zhu J.G."/>
            <person name="Ruan X.D."/>
            <person name="Zhao L."/>
            <person name="Wei J.T."/>
            <person name="Ye R.Z."/>
            <person name="Que T.C."/>
            <person name="Du C.H."/>
            <person name="Zhou Y.H."/>
            <person name="Cheng J.X."/>
            <person name="Dai P.F."/>
            <person name="Guo W.B."/>
            <person name="Han X.H."/>
            <person name="Huang E.J."/>
            <person name="Li L.F."/>
            <person name="Wei W."/>
            <person name="Gao Y.C."/>
            <person name="Liu J.Z."/>
            <person name="Shao H.Z."/>
            <person name="Wang X."/>
            <person name="Wang C.C."/>
            <person name="Yang T.C."/>
            <person name="Huo Q.B."/>
            <person name="Li W."/>
            <person name="Chen H.Y."/>
            <person name="Chen S.E."/>
            <person name="Zhou L.G."/>
            <person name="Ni X.B."/>
            <person name="Tian J.H."/>
            <person name="Sheng Y."/>
            <person name="Liu T."/>
            <person name="Pan Y.S."/>
            <person name="Xia L.Y."/>
            <person name="Li J."/>
            <person name="Zhao F."/>
            <person name="Cao W.C."/>
        </authorList>
    </citation>
    <scope>NUCLEOTIDE SEQUENCE [LARGE SCALE GENOMIC DNA]</scope>
    <source>
        <strain evidence="1">Iper-2018</strain>
    </source>
</reference>
<comment type="caution">
    <text evidence="1">The sequence shown here is derived from an EMBL/GenBank/DDBJ whole genome shotgun (WGS) entry which is preliminary data.</text>
</comment>
<organism evidence="1 2">
    <name type="scientific">Ixodes persulcatus</name>
    <name type="common">Taiga tick</name>
    <dbReference type="NCBI Taxonomy" id="34615"/>
    <lineage>
        <taxon>Eukaryota</taxon>
        <taxon>Metazoa</taxon>
        <taxon>Ecdysozoa</taxon>
        <taxon>Arthropoda</taxon>
        <taxon>Chelicerata</taxon>
        <taxon>Arachnida</taxon>
        <taxon>Acari</taxon>
        <taxon>Parasitiformes</taxon>
        <taxon>Ixodida</taxon>
        <taxon>Ixodoidea</taxon>
        <taxon>Ixodidae</taxon>
        <taxon>Ixodinae</taxon>
        <taxon>Ixodes</taxon>
    </lineage>
</organism>
<evidence type="ECO:0000313" key="2">
    <source>
        <dbReference type="Proteomes" id="UP000805193"/>
    </source>
</evidence>
<feature type="non-terminal residue" evidence="1">
    <location>
        <position position="1"/>
    </location>
</feature>
<evidence type="ECO:0000313" key="1">
    <source>
        <dbReference type="EMBL" id="KAG0429564.1"/>
    </source>
</evidence>
<dbReference type="EMBL" id="JABSTQ010009401">
    <property type="protein sequence ID" value="KAG0429564.1"/>
    <property type="molecule type" value="Genomic_DNA"/>
</dbReference>
<protein>
    <submittedName>
        <fullName evidence="1">Uncharacterized protein</fullName>
    </submittedName>
</protein>
<name>A0AC60Q763_IXOPE</name>